<evidence type="ECO:0000313" key="2">
    <source>
        <dbReference type="Proteomes" id="UP001243330"/>
    </source>
</evidence>
<name>A0AAD9ATS5_9PEZI</name>
<gene>
    <name evidence="1" type="ORF">CCHR01_03013</name>
</gene>
<evidence type="ECO:0000313" key="1">
    <source>
        <dbReference type="EMBL" id="KAK1854391.1"/>
    </source>
</evidence>
<accession>A0AAD9ATS5</accession>
<protein>
    <submittedName>
        <fullName evidence="1">Uncharacterized protein</fullName>
    </submittedName>
</protein>
<proteinExistence type="predicted"/>
<reference evidence="1" key="1">
    <citation type="submission" date="2023-01" db="EMBL/GenBank/DDBJ databases">
        <title>Colletotrichum chrysophilum M932 genome sequence.</title>
        <authorList>
            <person name="Baroncelli R."/>
        </authorList>
    </citation>
    <scope>NUCLEOTIDE SEQUENCE</scope>
    <source>
        <strain evidence="1">M932</strain>
    </source>
</reference>
<keyword evidence="2" id="KW-1185">Reference proteome</keyword>
<dbReference type="EMBL" id="JAQOWY010000038">
    <property type="protein sequence ID" value="KAK1854391.1"/>
    <property type="molecule type" value="Genomic_DNA"/>
</dbReference>
<sequence length="120" mass="13219">MPRPRRYGAILSPSRVSTPPAVASRLARLNSTLSSQNRAGSSDTASSTIFTLAKVKIELDCQARWARPEQYPVQLGDRGRTGCKTPRARQMRAMYRPSSPVSAVVVGKTSRVERSFLARE</sequence>
<dbReference type="Proteomes" id="UP001243330">
    <property type="component" value="Unassembled WGS sequence"/>
</dbReference>
<dbReference type="AlphaFoldDB" id="A0AAD9ATS5"/>
<comment type="caution">
    <text evidence="1">The sequence shown here is derived from an EMBL/GenBank/DDBJ whole genome shotgun (WGS) entry which is preliminary data.</text>
</comment>
<organism evidence="1 2">
    <name type="scientific">Colletotrichum chrysophilum</name>
    <dbReference type="NCBI Taxonomy" id="1836956"/>
    <lineage>
        <taxon>Eukaryota</taxon>
        <taxon>Fungi</taxon>
        <taxon>Dikarya</taxon>
        <taxon>Ascomycota</taxon>
        <taxon>Pezizomycotina</taxon>
        <taxon>Sordariomycetes</taxon>
        <taxon>Hypocreomycetidae</taxon>
        <taxon>Glomerellales</taxon>
        <taxon>Glomerellaceae</taxon>
        <taxon>Colletotrichum</taxon>
        <taxon>Colletotrichum gloeosporioides species complex</taxon>
    </lineage>
</organism>